<comment type="caution">
    <text evidence="1">The sequence shown here is derived from an EMBL/GenBank/DDBJ whole genome shotgun (WGS) entry which is preliminary data.</text>
</comment>
<organism evidence="1 2">
    <name type="scientific">Eumeta variegata</name>
    <name type="common">Bagworm moth</name>
    <name type="synonym">Eumeta japonica</name>
    <dbReference type="NCBI Taxonomy" id="151549"/>
    <lineage>
        <taxon>Eukaryota</taxon>
        <taxon>Metazoa</taxon>
        <taxon>Ecdysozoa</taxon>
        <taxon>Arthropoda</taxon>
        <taxon>Hexapoda</taxon>
        <taxon>Insecta</taxon>
        <taxon>Pterygota</taxon>
        <taxon>Neoptera</taxon>
        <taxon>Endopterygota</taxon>
        <taxon>Lepidoptera</taxon>
        <taxon>Glossata</taxon>
        <taxon>Ditrysia</taxon>
        <taxon>Tineoidea</taxon>
        <taxon>Psychidae</taxon>
        <taxon>Oiketicinae</taxon>
        <taxon>Eumeta</taxon>
    </lineage>
</organism>
<evidence type="ECO:0000313" key="1">
    <source>
        <dbReference type="EMBL" id="GBP78198.1"/>
    </source>
</evidence>
<name>A0A4C1YPW5_EUMVA</name>
<dbReference type="EMBL" id="BGZK01001361">
    <property type="protein sequence ID" value="GBP78198.1"/>
    <property type="molecule type" value="Genomic_DNA"/>
</dbReference>
<keyword evidence="2" id="KW-1185">Reference proteome</keyword>
<evidence type="ECO:0000313" key="2">
    <source>
        <dbReference type="Proteomes" id="UP000299102"/>
    </source>
</evidence>
<accession>A0A4C1YPW5</accession>
<gene>
    <name evidence="1" type="ORF">EVAR_53983_1</name>
</gene>
<reference evidence="1 2" key="1">
    <citation type="journal article" date="2019" name="Commun. Biol.">
        <title>The bagworm genome reveals a unique fibroin gene that provides high tensile strength.</title>
        <authorList>
            <person name="Kono N."/>
            <person name="Nakamura H."/>
            <person name="Ohtoshi R."/>
            <person name="Tomita M."/>
            <person name="Numata K."/>
            <person name="Arakawa K."/>
        </authorList>
    </citation>
    <scope>NUCLEOTIDE SEQUENCE [LARGE SCALE GENOMIC DNA]</scope>
</reference>
<dbReference type="Proteomes" id="UP000299102">
    <property type="component" value="Unassembled WGS sequence"/>
</dbReference>
<dbReference type="AlphaFoldDB" id="A0A4C1YPW5"/>
<protein>
    <submittedName>
        <fullName evidence="1">Uncharacterized protein</fullName>
    </submittedName>
</protein>
<proteinExistence type="predicted"/>
<sequence length="94" mass="10490">MSNRESLIETPFYGVMLGPLNRDRHVKDAGVHSKYTRTEVGTEASSCRRDRSHFHRRGAALAAASVTARAQVHGRGTSSRKRCQTLKALIKFVH</sequence>